<dbReference type="InterPro" id="IPR001763">
    <property type="entry name" value="Rhodanese-like_dom"/>
</dbReference>
<evidence type="ECO:0000313" key="3">
    <source>
        <dbReference type="Proteomes" id="UP000603234"/>
    </source>
</evidence>
<name>A0ABR6WQY8_9FIRM</name>
<dbReference type="InterPro" id="IPR050229">
    <property type="entry name" value="GlpE_sulfurtransferase"/>
</dbReference>
<accession>A0ABR6WQY8</accession>
<reference evidence="2 3" key="1">
    <citation type="journal article" date="2020" name="mSystems">
        <title>Defining Genomic and Predicted Metabolic Features of the Acetobacterium Genus.</title>
        <authorList>
            <person name="Ross D.E."/>
            <person name="Marshall C.W."/>
            <person name="Gulliver D."/>
            <person name="May H.D."/>
            <person name="Norman R.S."/>
        </authorList>
    </citation>
    <scope>NUCLEOTIDE SEQUENCE [LARGE SCALE GENOMIC DNA]</scope>
    <source>
        <strain evidence="2 3">DSM 8238</strain>
    </source>
</reference>
<dbReference type="EMBL" id="WJBC01000001">
    <property type="protein sequence ID" value="MBC3803044.1"/>
    <property type="molecule type" value="Genomic_DNA"/>
</dbReference>
<dbReference type="SMART" id="SM00450">
    <property type="entry name" value="RHOD"/>
    <property type="match status" value="1"/>
</dbReference>
<dbReference type="PANTHER" id="PTHR43031:SF17">
    <property type="entry name" value="SULFURTRANSFERASE YTWF-RELATED"/>
    <property type="match status" value="1"/>
</dbReference>
<organism evidence="2 3">
    <name type="scientific">Acetobacterium fimetarium</name>
    <dbReference type="NCBI Taxonomy" id="52691"/>
    <lineage>
        <taxon>Bacteria</taxon>
        <taxon>Bacillati</taxon>
        <taxon>Bacillota</taxon>
        <taxon>Clostridia</taxon>
        <taxon>Eubacteriales</taxon>
        <taxon>Eubacteriaceae</taxon>
        <taxon>Acetobacterium</taxon>
    </lineage>
</organism>
<dbReference type="SUPFAM" id="SSF52821">
    <property type="entry name" value="Rhodanese/Cell cycle control phosphatase"/>
    <property type="match status" value="1"/>
</dbReference>
<dbReference type="Gene3D" id="3.40.250.10">
    <property type="entry name" value="Rhodanese-like domain"/>
    <property type="match status" value="1"/>
</dbReference>
<evidence type="ECO:0000313" key="2">
    <source>
        <dbReference type="EMBL" id="MBC3803044.1"/>
    </source>
</evidence>
<sequence>MFSIFKKKYDSISAKELSERIERVNLIDVRETHEYKTGHVPKARNISMGDLLKNPAKYLDEKEQYHIICQSGSRSSRTCEKLASLGYHVVNVAGGTGAYPQALKK</sequence>
<feature type="domain" description="Rhodanese" evidence="1">
    <location>
        <begin position="20"/>
        <end position="105"/>
    </location>
</feature>
<protein>
    <submittedName>
        <fullName evidence="2">Rhodanese-like domain-containing protein</fullName>
    </submittedName>
</protein>
<comment type="caution">
    <text evidence="2">The sequence shown here is derived from an EMBL/GenBank/DDBJ whole genome shotgun (WGS) entry which is preliminary data.</text>
</comment>
<proteinExistence type="predicted"/>
<dbReference type="PANTHER" id="PTHR43031">
    <property type="entry name" value="FAD-DEPENDENT OXIDOREDUCTASE"/>
    <property type="match status" value="1"/>
</dbReference>
<dbReference type="Pfam" id="PF00581">
    <property type="entry name" value="Rhodanese"/>
    <property type="match status" value="1"/>
</dbReference>
<dbReference type="PROSITE" id="PS50206">
    <property type="entry name" value="RHODANESE_3"/>
    <property type="match status" value="1"/>
</dbReference>
<dbReference type="CDD" id="cd00158">
    <property type="entry name" value="RHOD"/>
    <property type="match status" value="1"/>
</dbReference>
<dbReference type="InterPro" id="IPR036873">
    <property type="entry name" value="Rhodanese-like_dom_sf"/>
</dbReference>
<keyword evidence="3" id="KW-1185">Reference proteome</keyword>
<dbReference type="Proteomes" id="UP000603234">
    <property type="component" value="Unassembled WGS sequence"/>
</dbReference>
<evidence type="ECO:0000259" key="1">
    <source>
        <dbReference type="PROSITE" id="PS50206"/>
    </source>
</evidence>
<gene>
    <name evidence="2" type="ORF">GH808_01120</name>
</gene>